<comment type="caution">
    <text evidence="1">The sequence shown here is derived from an EMBL/GenBank/DDBJ whole genome shotgun (WGS) entry which is preliminary data.</text>
</comment>
<sequence length="154" mass="16763">MPQYNLAAPEEQVIVSWLFEPDGYLDFAVRASGGQTARQALAADSNLDVTQWVRDNALTQPEATETGMVWWIWKNDQVNVPPPNRPLETDAWVAVLNTWDASIQAGFNRASQADRNSNTVPIYGAAGTLTGTMPAGAQLAHQQSLINKVLGVLT</sequence>
<dbReference type="AlphaFoldDB" id="A0A0F9I8A5"/>
<protein>
    <submittedName>
        <fullName evidence="1">Uncharacterized protein</fullName>
    </submittedName>
</protein>
<evidence type="ECO:0000313" key="1">
    <source>
        <dbReference type="EMBL" id="KKM23762.1"/>
    </source>
</evidence>
<accession>A0A0F9I8A5</accession>
<organism evidence="1">
    <name type="scientific">marine sediment metagenome</name>
    <dbReference type="NCBI Taxonomy" id="412755"/>
    <lineage>
        <taxon>unclassified sequences</taxon>
        <taxon>metagenomes</taxon>
        <taxon>ecological metagenomes</taxon>
    </lineage>
</organism>
<reference evidence="1" key="1">
    <citation type="journal article" date="2015" name="Nature">
        <title>Complex archaea that bridge the gap between prokaryotes and eukaryotes.</title>
        <authorList>
            <person name="Spang A."/>
            <person name="Saw J.H."/>
            <person name="Jorgensen S.L."/>
            <person name="Zaremba-Niedzwiedzka K."/>
            <person name="Martijn J."/>
            <person name="Lind A.E."/>
            <person name="van Eijk R."/>
            <person name="Schleper C."/>
            <person name="Guy L."/>
            <person name="Ettema T.J."/>
        </authorList>
    </citation>
    <scope>NUCLEOTIDE SEQUENCE</scope>
</reference>
<gene>
    <name evidence="1" type="ORF">LCGC14_1611850</name>
</gene>
<dbReference type="EMBL" id="LAZR01013057">
    <property type="protein sequence ID" value="KKM23762.1"/>
    <property type="molecule type" value="Genomic_DNA"/>
</dbReference>
<proteinExistence type="predicted"/>
<name>A0A0F9I8A5_9ZZZZ</name>